<dbReference type="Proteomes" id="UP001056436">
    <property type="component" value="Unassembled WGS sequence"/>
</dbReference>
<accession>A0A9Q0B687</accession>
<protein>
    <submittedName>
        <fullName evidence="1">Uncharacterized protein</fullName>
    </submittedName>
</protein>
<evidence type="ECO:0000313" key="2">
    <source>
        <dbReference type="Proteomes" id="UP001056436"/>
    </source>
</evidence>
<dbReference type="OrthoDB" id="5985073at2759"/>
<evidence type="ECO:0000313" key="1">
    <source>
        <dbReference type="EMBL" id="KAI3556685.1"/>
    </source>
</evidence>
<organism evidence="1 2">
    <name type="scientific">Colletotrichum abscissum</name>
    <dbReference type="NCBI Taxonomy" id="1671311"/>
    <lineage>
        <taxon>Eukaryota</taxon>
        <taxon>Fungi</taxon>
        <taxon>Dikarya</taxon>
        <taxon>Ascomycota</taxon>
        <taxon>Pezizomycotina</taxon>
        <taxon>Sordariomycetes</taxon>
        <taxon>Hypocreomycetidae</taxon>
        <taxon>Glomerellales</taxon>
        <taxon>Glomerellaceae</taxon>
        <taxon>Colletotrichum</taxon>
        <taxon>Colletotrichum acutatum species complex</taxon>
    </lineage>
</organism>
<gene>
    <name evidence="1" type="ORF">CABS02_03126</name>
</gene>
<sequence length="253" mass="29314">MTKLKVDCDMVSPSGEWYLKHYNTRIVEFLASTGRIVQGAIREGDAEEPVWNANVSELDRRRNIERSYLENDPPDWQYSVSGDDKVAAWTVNEKVMVPMLTSMAKAAGQMISLKELRFRVILAKYDRCDDSEGFHRFHVNYLAPGVKPDVGVAEFPRCCCGSKDFVPEYRARQAGDLEKARLLLRIKTENQKREGTKDSCPDSPRWLLNMDQWQPNEELLDLFRQAGRKAHSKDAIIIRHVRHHRQDYIMEDD</sequence>
<keyword evidence="2" id="KW-1185">Reference proteome</keyword>
<dbReference type="EMBL" id="SDAQ01000011">
    <property type="protein sequence ID" value="KAI3556685.1"/>
    <property type="molecule type" value="Genomic_DNA"/>
</dbReference>
<comment type="caution">
    <text evidence="1">The sequence shown here is derived from an EMBL/GenBank/DDBJ whole genome shotgun (WGS) entry which is preliminary data.</text>
</comment>
<name>A0A9Q0B687_9PEZI</name>
<proteinExistence type="predicted"/>
<dbReference type="AlphaFoldDB" id="A0A9Q0B687"/>
<reference evidence="1" key="1">
    <citation type="submission" date="2019-01" db="EMBL/GenBank/DDBJ databases">
        <title>Colletotrichum abscissum LGMF1257.</title>
        <authorList>
            <person name="Baroncelli R."/>
        </authorList>
    </citation>
    <scope>NUCLEOTIDE SEQUENCE</scope>
    <source>
        <strain evidence="1">Ca142</strain>
    </source>
</reference>